<reference evidence="2 3" key="1">
    <citation type="journal article" date="2017" name="Int. J. Syst. Evol. Microbiol.">
        <title>Achromobacter aloeverae sp. nov., isolated from the root of Aloe vera (L.) Burm.f.</title>
        <authorList>
            <person name="Kuncharoen N."/>
            <person name="Muramatsu Y."/>
            <person name="Shibata C."/>
            <person name="Kamakura Y."/>
            <person name="Nakagawa Y."/>
            <person name="Tanasupawat S."/>
        </authorList>
    </citation>
    <scope>NUCLEOTIDE SEQUENCE [LARGE SCALE GENOMIC DNA]</scope>
    <source>
        <strain evidence="2 3">AVA-1</strain>
    </source>
</reference>
<comment type="similarity">
    <text evidence="1">Belongs to the HyuE racemase family.</text>
</comment>
<dbReference type="InterPro" id="IPR053714">
    <property type="entry name" value="Iso_Racemase_Enz_sf"/>
</dbReference>
<dbReference type="InterPro" id="IPR015942">
    <property type="entry name" value="Asp/Glu/hydantoin_racemase"/>
</dbReference>
<dbReference type="Proteomes" id="UP000290849">
    <property type="component" value="Unassembled WGS sequence"/>
</dbReference>
<comment type="caution">
    <text evidence="2">The sequence shown here is derived from an EMBL/GenBank/DDBJ whole genome shotgun (WGS) entry which is preliminary data.</text>
</comment>
<dbReference type="PANTHER" id="PTHR28047:SF5">
    <property type="entry name" value="PROTEIN DCG1"/>
    <property type="match status" value="1"/>
</dbReference>
<proteinExistence type="inferred from homology"/>
<organism evidence="2 3">
    <name type="scientific">Achromobacter aloeverae</name>
    <dbReference type="NCBI Taxonomy" id="1750518"/>
    <lineage>
        <taxon>Bacteria</taxon>
        <taxon>Pseudomonadati</taxon>
        <taxon>Pseudomonadota</taxon>
        <taxon>Betaproteobacteria</taxon>
        <taxon>Burkholderiales</taxon>
        <taxon>Alcaligenaceae</taxon>
        <taxon>Achromobacter</taxon>
    </lineage>
</organism>
<evidence type="ECO:0000256" key="1">
    <source>
        <dbReference type="ARBA" id="ARBA00038414"/>
    </source>
</evidence>
<dbReference type="EMBL" id="PYAL01000004">
    <property type="protein sequence ID" value="RXN87855.1"/>
    <property type="molecule type" value="Genomic_DNA"/>
</dbReference>
<sequence>MKIWHQSFTDLDVFPRYRQTLQAHADAVMGERAQVVVHGLRPGTYPPGVAPMSVNSSAGMRMLNARQVCDAALAAQAAGYDAFALGCFFDPGLVEARSLVDIPVVSLTESCLLTACSLGRKVGMIALTPFQKMQTEDLAAQYGLSGRLSGVVAMSPAVNLFDLEGDEAAAVSIGKRFVDACRLALDQGAEVIIPGDGVLNEFLVRRRLLSVDGAAVLDALGVLFHHAAFFAGARAAGCLDISRRQLYAQPTEAMTAHARQALGVRAWREEEFSGRAT</sequence>
<dbReference type="RefSeq" id="WP_129151225.1">
    <property type="nucleotide sequence ID" value="NZ_JBHSDO010000011.1"/>
</dbReference>
<dbReference type="InterPro" id="IPR052186">
    <property type="entry name" value="Hydantoin_racemase-like"/>
</dbReference>
<dbReference type="AlphaFoldDB" id="A0A4Q1HKN6"/>
<evidence type="ECO:0000313" key="3">
    <source>
        <dbReference type="Proteomes" id="UP000290849"/>
    </source>
</evidence>
<name>A0A4Q1HKN6_9BURK</name>
<evidence type="ECO:0008006" key="4">
    <source>
        <dbReference type="Google" id="ProtNLM"/>
    </source>
</evidence>
<dbReference type="Pfam" id="PF01177">
    <property type="entry name" value="Asp_Glu_race"/>
    <property type="match status" value="1"/>
</dbReference>
<dbReference type="GO" id="GO:0047661">
    <property type="term" value="F:amino-acid racemase activity"/>
    <property type="evidence" value="ECO:0007669"/>
    <property type="project" value="InterPro"/>
</dbReference>
<dbReference type="Gene3D" id="3.40.50.12500">
    <property type="match status" value="1"/>
</dbReference>
<keyword evidence="3" id="KW-1185">Reference proteome</keyword>
<dbReference type="PANTHER" id="PTHR28047">
    <property type="entry name" value="PROTEIN DCG1"/>
    <property type="match status" value="1"/>
</dbReference>
<accession>A0A4Q1HKN6</accession>
<protein>
    <recommendedName>
        <fullName evidence="4">Hydantoin racemase</fullName>
    </recommendedName>
</protein>
<dbReference type="OrthoDB" id="9791723at2"/>
<evidence type="ECO:0000313" key="2">
    <source>
        <dbReference type="EMBL" id="RXN87855.1"/>
    </source>
</evidence>
<gene>
    <name evidence="2" type="ORF">C7R54_14795</name>
</gene>